<evidence type="ECO:0000256" key="6">
    <source>
        <dbReference type="ARBA" id="ARBA00022692"/>
    </source>
</evidence>
<dbReference type="InterPro" id="IPR036396">
    <property type="entry name" value="Cyt_P450_sf"/>
</dbReference>
<dbReference type="OrthoDB" id="1055148at2759"/>
<dbReference type="PRINTS" id="PR00385">
    <property type="entry name" value="P450"/>
</dbReference>
<dbReference type="Gene3D" id="1.10.630.10">
    <property type="entry name" value="Cytochrome P450"/>
    <property type="match status" value="1"/>
</dbReference>
<sequence length="409" mass="46580">MFLLQHGDDMWRRMRKSSVYALGQRVAPQYQPIQTEQGVLLAHDMLESPKHWSDFIQRATASSILSIVYDLPPIQSLPDPATDFMNDFIARFAQAMCPGTYLVEFLPILDYVPALLAKWKRDATKDFIQYTKTFEELFTKVKEISMKGEAEQTSFCATLLKPEARHGLSDRESAWLAATLYVAGYETSTATFGWLIFCMLLFPEVQDKAQEELDRIVGRSRLPTFADAKHLPYIRAIIREVLRWRPATPISLPHATLNDDFYENSFIPGSSLCLANVWSINRDPDVYGDDADEFHPERHLNPDGSLKDPLGEGHYTYGFGQRECAGRHVANNSLFIYTVTVLWTMKIEPPKDEEGNVVLPNINDEKTDGVALHPPSFDIMTVPRFEQAIEILQHARDDVLSQVGSRRHI</sequence>
<keyword evidence="6" id="KW-0812">Transmembrane</keyword>
<evidence type="ECO:0000313" key="16">
    <source>
        <dbReference type="Proteomes" id="UP000297245"/>
    </source>
</evidence>
<keyword evidence="5 14" id="KW-0349">Heme</keyword>
<evidence type="ECO:0000256" key="11">
    <source>
        <dbReference type="ARBA" id="ARBA00023033"/>
    </source>
</evidence>
<dbReference type="PRINTS" id="PR00463">
    <property type="entry name" value="EP450I"/>
</dbReference>
<dbReference type="Pfam" id="PF00067">
    <property type="entry name" value="p450"/>
    <property type="match status" value="1"/>
</dbReference>
<evidence type="ECO:0000256" key="5">
    <source>
        <dbReference type="ARBA" id="ARBA00022617"/>
    </source>
</evidence>
<comment type="pathway">
    <text evidence="3">Secondary metabolite biosynthesis.</text>
</comment>
<name>A0A4S8LF11_DENBC</name>
<dbReference type="InterPro" id="IPR002401">
    <property type="entry name" value="Cyt_P450_E_grp-I"/>
</dbReference>
<feature type="binding site" description="axial binding residue" evidence="14">
    <location>
        <position position="324"/>
    </location>
    <ligand>
        <name>heme</name>
        <dbReference type="ChEBI" id="CHEBI:30413"/>
    </ligand>
    <ligandPart>
        <name>Fe</name>
        <dbReference type="ChEBI" id="CHEBI:18248"/>
    </ligandPart>
</feature>
<dbReference type="PANTHER" id="PTHR46300:SF2">
    <property type="entry name" value="CYTOCHROME P450 MONOOXYGENASE ALNH-RELATED"/>
    <property type="match status" value="1"/>
</dbReference>
<comment type="subcellular location">
    <subcellularLocation>
        <location evidence="2">Membrane</location>
        <topology evidence="2">Single-pass membrane protein</topology>
    </subcellularLocation>
</comment>
<reference evidence="15 16" key="1">
    <citation type="journal article" date="2019" name="Nat. Ecol. Evol.">
        <title>Megaphylogeny resolves global patterns of mushroom evolution.</title>
        <authorList>
            <person name="Varga T."/>
            <person name="Krizsan K."/>
            <person name="Foldi C."/>
            <person name="Dima B."/>
            <person name="Sanchez-Garcia M."/>
            <person name="Sanchez-Ramirez S."/>
            <person name="Szollosi G.J."/>
            <person name="Szarkandi J.G."/>
            <person name="Papp V."/>
            <person name="Albert L."/>
            <person name="Andreopoulos W."/>
            <person name="Angelini C."/>
            <person name="Antonin V."/>
            <person name="Barry K.W."/>
            <person name="Bougher N.L."/>
            <person name="Buchanan P."/>
            <person name="Buyck B."/>
            <person name="Bense V."/>
            <person name="Catcheside P."/>
            <person name="Chovatia M."/>
            <person name="Cooper J."/>
            <person name="Damon W."/>
            <person name="Desjardin D."/>
            <person name="Finy P."/>
            <person name="Geml J."/>
            <person name="Haridas S."/>
            <person name="Hughes K."/>
            <person name="Justo A."/>
            <person name="Karasinski D."/>
            <person name="Kautmanova I."/>
            <person name="Kiss B."/>
            <person name="Kocsube S."/>
            <person name="Kotiranta H."/>
            <person name="LaButti K.M."/>
            <person name="Lechner B.E."/>
            <person name="Liimatainen K."/>
            <person name="Lipzen A."/>
            <person name="Lukacs Z."/>
            <person name="Mihaltcheva S."/>
            <person name="Morgado L.N."/>
            <person name="Niskanen T."/>
            <person name="Noordeloos M.E."/>
            <person name="Ohm R.A."/>
            <person name="Ortiz-Santana B."/>
            <person name="Ovrebo C."/>
            <person name="Racz N."/>
            <person name="Riley R."/>
            <person name="Savchenko A."/>
            <person name="Shiryaev A."/>
            <person name="Soop K."/>
            <person name="Spirin V."/>
            <person name="Szebenyi C."/>
            <person name="Tomsovsky M."/>
            <person name="Tulloss R.E."/>
            <person name="Uehling J."/>
            <person name="Grigoriev I.V."/>
            <person name="Vagvolgyi C."/>
            <person name="Papp T."/>
            <person name="Martin F.M."/>
            <person name="Miettinen O."/>
            <person name="Hibbett D.S."/>
            <person name="Nagy L.G."/>
        </authorList>
    </citation>
    <scope>NUCLEOTIDE SEQUENCE [LARGE SCALE GENOMIC DNA]</scope>
    <source>
        <strain evidence="15 16">CBS 962.96</strain>
    </source>
</reference>
<keyword evidence="9" id="KW-0560">Oxidoreductase</keyword>
<comment type="similarity">
    <text evidence="4">Belongs to the cytochrome P450 family.</text>
</comment>
<keyword evidence="16" id="KW-1185">Reference proteome</keyword>
<comment type="cofactor">
    <cofactor evidence="1 14">
        <name>heme</name>
        <dbReference type="ChEBI" id="CHEBI:30413"/>
    </cofactor>
</comment>
<accession>A0A4S8LF11</accession>
<dbReference type="SUPFAM" id="SSF48264">
    <property type="entry name" value="Cytochrome P450"/>
    <property type="match status" value="1"/>
</dbReference>
<evidence type="ECO:0000256" key="12">
    <source>
        <dbReference type="ARBA" id="ARBA00023136"/>
    </source>
</evidence>
<evidence type="ECO:0000256" key="3">
    <source>
        <dbReference type="ARBA" id="ARBA00005179"/>
    </source>
</evidence>
<dbReference type="GO" id="GO:0020037">
    <property type="term" value="F:heme binding"/>
    <property type="evidence" value="ECO:0007669"/>
    <property type="project" value="InterPro"/>
</dbReference>
<keyword evidence="7 14" id="KW-0479">Metal-binding</keyword>
<gene>
    <name evidence="15" type="ORF">K435DRAFT_842532</name>
</gene>
<evidence type="ECO:0000313" key="15">
    <source>
        <dbReference type="EMBL" id="THU87411.1"/>
    </source>
</evidence>
<evidence type="ECO:0000256" key="2">
    <source>
        <dbReference type="ARBA" id="ARBA00004167"/>
    </source>
</evidence>
<protein>
    <submittedName>
        <fullName evidence="15">Cytochrome P450</fullName>
    </submittedName>
</protein>
<dbReference type="EMBL" id="ML179451">
    <property type="protein sequence ID" value="THU87411.1"/>
    <property type="molecule type" value="Genomic_DNA"/>
</dbReference>
<dbReference type="GO" id="GO:0016705">
    <property type="term" value="F:oxidoreductase activity, acting on paired donors, with incorporation or reduction of molecular oxygen"/>
    <property type="evidence" value="ECO:0007669"/>
    <property type="project" value="InterPro"/>
</dbReference>
<keyword evidence="8" id="KW-1133">Transmembrane helix</keyword>
<dbReference type="InterPro" id="IPR050364">
    <property type="entry name" value="Cytochrome_P450_fung"/>
</dbReference>
<evidence type="ECO:0000256" key="1">
    <source>
        <dbReference type="ARBA" id="ARBA00001971"/>
    </source>
</evidence>
<evidence type="ECO:0000256" key="9">
    <source>
        <dbReference type="ARBA" id="ARBA00023002"/>
    </source>
</evidence>
<evidence type="ECO:0000256" key="10">
    <source>
        <dbReference type="ARBA" id="ARBA00023004"/>
    </source>
</evidence>
<dbReference type="PANTHER" id="PTHR46300">
    <property type="entry name" value="P450, PUTATIVE (EUROFUNG)-RELATED-RELATED"/>
    <property type="match status" value="1"/>
</dbReference>
<dbReference type="AlphaFoldDB" id="A0A4S8LF11"/>
<keyword evidence="11" id="KW-0503">Monooxygenase</keyword>
<keyword evidence="13" id="KW-0325">Glycoprotein</keyword>
<evidence type="ECO:0000256" key="4">
    <source>
        <dbReference type="ARBA" id="ARBA00010617"/>
    </source>
</evidence>
<keyword evidence="10 14" id="KW-0408">Iron</keyword>
<evidence type="ECO:0000256" key="13">
    <source>
        <dbReference type="ARBA" id="ARBA00023180"/>
    </source>
</evidence>
<dbReference type="Proteomes" id="UP000297245">
    <property type="component" value="Unassembled WGS sequence"/>
</dbReference>
<evidence type="ECO:0000256" key="14">
    <source>
        <dbReference type="PIRSR" id="PIRSR602401-1"/>
    </source>
</evidence>
<dbReference type="InterPro" id="IPR001128">
    <property type="entry name" value="Cyt_P450"/>
</dbReference>
<keyword evidence="12" id="KW-0472">Membrane</keyword>
<evidence type="ECO:0000256" key="7">
    <source>
        <dbReference type="ARBA" id="ARBA00022723"/>
    </source>
</evidence>
<evidence type="ECO:0000256" key="8">
    <source>
        <dbReference type="ARBA" id="ARBA00022989"/>
    </source>
</evidence>
<organism evidence="15 16">
    <name type="scientific">Dendrothele bispora (strain CBS 962.96)</name>
    <dbReference type="NCBI Taxonomy" id="1314807"/>
    <lineage>
        <taxon>Eukaryota</taxon>
        <taxon>Fungi</taxon>
        <taxon>Dikarya</taxon>
        <taxon>Basidiomycota</taxon>
        <taxon>Agaricomycotina</taxon>
        <taxon>Agaricomycetes</taxon>
        <taxon>Agaricomycetidae</taxon>
        <taxon>Agaricales</taxon>
        <taxon>Agaricales incertae sedis</taxon>
        <taxon>Dendrothele</taxon>
    </lineage>
</organism>
<proteinExistence type="inferred from homology"/>
<dbReference type="GO" id="GO:0016020">
    <property type="term" value="C:membrane"/>
    <property type="evidence" value="ECO:0007669"/>
    <property type="project" value="UniProtKB-SubCell"/>
</dbReference>
<dbReference type="GO" id="GO:0005506">
    <property type="term" value="F:iron ion binding"/>
    <property type="evidence" value="ECO:0007669"/>
    <property type="project" value="InterPro"/>
</dbReference>
<dbReference type="GO" id="GO:0004497">
    <property type="term" value="F:monooxygenase activity"/>
    <property type="evidence" value="ECO:0007669"/>
    <property type="project" value="UniProtKB-KW"/>
</dbReference>